<evidence type="ECO:0000256" key="1">
    <source>
        <dbReference type="ARBA" id="ARBA00008226"/>
    </source>
</evidence>
<feature type="binding site" evidence="10">
    <location>
        <position position="129"/>
    </location>
    <ligand>
        <name>L-histidine</name>
        <dbReference type="ChEBI" id="CHEBI:57595"/>
    </ligand>
</feature>
<evidence type="ECO:0000256" key="6">
    <source>
        <dbReference type="ARBA" id="ARBA00022917"/>
    </source>
</evidence>
<dbReference type="Gene3D" id="3.30.930.10">
    <property type="entry name" value="Bira Bifunctional Protein, Domain 2"/>
    <property type="match status" value="1"/>
</dbReference>
<dbReference type="InParanoid" id="A0A397R3D1"/>
<dbReference type="InterPro" id="IPR015807">
    <property type="entry name" value="His-tRNA-ligase"/>
</dbReference>
<dbReference type="InterPro" id="IPR033656">
    <property type="entry name" value="HisRS_anticodon"/>
</dbReference>
<dbReference type="Proteomes" id="UP000266506">
    <property type="component" value="Unassembled WGS sequence"/>
</dbReference>
<evidence type="ECO:0000256" key="5">
    <source>
        <dbReference type="ARBA" id="ARBA00022840"/>
    </source>
</evidence>
<evidence type="ECO:0000259" key="11">
    <source>
        <dbReference type="PROSITE" id="PS50862"/>
    </source>
</evidence>
<keyword evidence="2 9" id="KW-0963">Cytoplasm</keyword>
<accession>A0A397R3D1</accession>
<evidence type="ECO:0000313" key="13">
    <source>
        <dbReference type="Proteomes" id="UP000266506"/>
    </source>
</evidence>
<comment type="similarity">
    <text evidence="1 9">Belongs to the class-II aminoacyl-tRNA synthetase family.</text>
</comment>
<comment type="caution">
    <text evidence="12">The sequence shown here is derived from an EMBL/GenBank/DDBJ whole genome shotgun (WGS) entry which is preliminary data.</text>
</comment>
<proteinExistence type="inferred from homology"/>
<comment type="subcellular location">
    <subcellularLocation>
        <location evidence="9">Cytoplasm</location>
    </subcellularLocation>
</comment>
<dbReference type="InterPro" id="IPR041715">
    <property type="entry name" value="HisRS-like_core"/>
</dbReference>
<dbReference type="GO" id="GO:0005524">
    <property type="term" value="F:ATP binding"/>
    <property type="evidence" value="ECO:0007669"/>
    <property type="project" value="UniProtKB-UniRule"/>
</dbReference>
<dbReference type="EC" id="6.1.1.21" evidence="9"/>
<feature type="domain" description="Aminoacyl-transfer RNA synthetases class-II family profile" evidence="11">
    <location>
        <begin position="7"/>
        <end position="314"/>
    </location>
</feature>
<evidence type="ECO:0000313" key="12">
    <source>
        <dbReference type="EMBL" id="RIA64921.1"/>
    </source>
</evidence>
<dbReference type="InterPro" id="IPR036621">
    <property type="entry name" value="Anticodon-bd_dom_sf"/>
</dbReference>
<dbReference type="SUPFAM" id="SSF55681">
    <property type="entry name" value="Class II aaRS and biotin synthetases"/>
    <property type="match status" value="1"/>
</dbReference>
<gene>
    <name evidence="9" type="primary">hisS</name>
    <name evidence="12" type="ORF">EI71_01751</name>
</gene>
<dbReference type="Pfam" id="PF03129">
    <property type="entry name" value="HGTP_anticodon"/>
    <property type="match status" value="1"/>
</dbReference>
<feature type="binding site" evidence="10">
    <location>
        <begin position="80"/>
        <end position="82"/>
    </location>
    <ligand>
        <name>L-histidine</name>
        <dbReference type="ChEBI" id="CHEBI:57595"/>
    </ligand>
</feature>
<dbReference type="CDD" id="cd00859">
    <property type="entry name" value="HisRS_anticodon"/>
    <property type="match status" value="1"/>
</dbReference>
<keyword evidence="13" id="KW-1185">Reference proteome</keyword>
<dbReference type="GO" id="GO:0005737">
    <property type="term" value="C:cytoplasm"/>
    <property type="evidence" value="ECO:0007669"/>
    <property type="project" value="UniProtKB-SubCell"/>
</dbReference>
<dbReference type="GO" id="GO:0004821">
    <property type="term" value="F:histidine-tRNA ligase activity"/>
    <property type="evidence" value="ECO:0007669"/>
    <property type="project" value="UniProtKB-UniRule"/>
</dbReference>
<dbReference type="CDD" id="cd00773">
    <property type="entry name" value="HisRS-like_core"/>
    <property type="match status" value="1"/>
</dbReference>
<keyword evidence="5 9" id="KW-0067">ATP-binding</keyword>
<dbReference type="PROSITE" id="PS50862">
    <property type="entry name" value="AA_TRNA_LIGASE_II"/>
    <property type="match status" value="1"/>
</dbReference>
<dbReference type="AlphaFoldDB" id="A0A397R3D1"/>
<feature type="binding site" evidence="10">
    <location>
        <position position="256"/>
    </location>
    <ligand>
        <name>L-histidine</name>
        <dbReference type="ChEBI" id="CHEBI:57595"/>
    </ligand>
</feature>
<dbReference type="FunCoup" id="A0A397R3D1">
    <property type="interactions" value="351"/>
</dbReference>
<comment type="catalytic activity">
    <reaction evidence="8 9">
        <text>tRNA(His) + L-histidine + ATP = L-histidyl-tRNA(His) + AMP + diphosphate + H(+)</text>
        <dbReference type="Rhea" id="RHEA:17313"/>
        <dbReference type="Rhea" id="RHEA-COMP:9665"/>
        <dbReference type="Rhea" id="RHEA-COMP:9689"/>
        <dbReference type="ChEBI" id="CHEBI:15378"/>
        <dbReference type="ChEBI" id="CHEBI:30616"/>
        <dbReference type="ChEBI" id="CHEBI:33019"/>
        <dbReference type="ChEBI" id="CHEBI:57595"/>
        <dbReference type="ChEBI" id="CHEBI:78442"/>
        <dbReference type="ChEBI" id="CHEBI:78527"/>
        <dbReference type="ChEBI" id="CHEBI:456215"/>
        <dbReference type="EC" id="6.1.1.21"/>
    </reaction>
</comment>
<keyword evidence="7 9" id="KW-0030">Aminoacyl-tRNA synthetase</keyword>
<dbReference type="PANTHER" id="PTHR43707:SF1">
    <property type="entry name" value="HISTIDINE--TRNA LIGASE, MITOCHONDRIAL-RELATED"/>
    <property type="match status" value="1"/>
</dbReference>
<dbReference type="SUPFAM" id="SSF52954">
    <property type="entry name" value="Class II aaRS ABD-related"/>
    <property type="match status" value="1"/>
</dbReference>
<organism evidence="12 13">
    <name type="scientific">Anaeroplasma bactoclasticum</name>
    <dbReference type="NCBI Taxonomy" id="2088"/>
    <lineage>
        <taxon>Bacteria</taxon>
        <taxon>Bacillati</taxon>
        <taxon>Mycoplasmatota</taxon>
        <taxon>Mollicutes</taxon>
        <taxon>Anaeroplasmatales</taxon>
        <taxon>Anaeroplasmataceae</taxon>
        <taxon>Anaeroplasma</taxon>
    </lineage>
</organism>
<keyword evidence="3 9" id="KW-0436">Ligase</keyword>
<evidence type="ECO:0000256" key="3">
    <source>
        <dbReference type="ARBA" id="ARBA00022598"/>
    </source>
</evidence>
<dbReference type="GO" id="GO:0006427">
    <property type="term" value="P:histidyl-tRNA aminoacylation"/>
    <property type="evidence" value="ECO:0007669"/>
    <property type="project" value="UniProtKB-UniRule"/>
</dbReference>
<dbReference type="PANTHER" id="PTHR43707">
    <property type="entry name" value="HISTIDYL-TRNA SYNTHETASE"/>
    <property type="match status" value="1"/>
</dbReference>
<evidence type="ECO:0000256" key="2">
    <source>
        <dbReference type="ARBA" id="ARBA00022490"/>
    </source>
</evidence>
<dbReference type="InterPro" id="IPR004154">
    <property type="entry name" value="Anticodon-bd"/>
</dbReference>
<dbReference type="InterPro" id="IPR006195">
    <property type="entry name" value="aa-tRNA-synth_II"/>
</dbReference>
<dbReference type="OrthoDB" id="9800814at2"/>
<comment type="subunit">
    <text evidence="9">Homodimer.</text>
</comment>
<dbReference type="NCBIfam" id="TIGR00442">
    <property type="entry name" value="hisS"/>
    <property type="match status" value="1"/>
</dbReference>
<dbReference type="RefSeq" id="WP_119016829.1">
    <property type="nucleotide sequence ID" value="NZ_QXEV01000029.1"/>
</dbReference>
<dbReference type="InterPro" id="IPR004516">
    <property type="entry name" value="HisRS/HisZ"/>
</dbReference>
<dbReference type="PIRSF" id="PIRSF001549">
    <property type="entry name" value="His-tRNA_synth"/>
    <property type="match status" value="1"/>
</dbReference>
<name>A0A397R3D1_9MOLU</name>
<feature type="binding site" evidence="10">
    <location>
        <position position="111"/>
    </location>
    <ligand>
        <name>L-histidine</name>
        <dbReference type="ChEBI" id="CHEBI:57595"/>
    </ligand>
</feature>
<dbReference type="EMBL" id="QXEV01000029">
    <property type="protein sequence ID" value="RIA64921.1"/>
    <property type="molecule type" value="Genomic_DNA"/>
</dbReference>
<reference evidence="12 13" key="1">
    <citation type="submission" date="2018-08" db="EMBL/GenBank/DDBJ databases">
        <title>Genomic Encyclopedia of Archaeal and Bacterial Type Strains, Phase II (KMG-II): from individual species to whole genera.</title>
        <authorList>
            <person name="Goeker M."/>
        </authorList>
    </citation>
    <scope>NUCLEOTIDE SEQUENCE [LARGE SCALE GENOMIC DNA]</scope>
    <source>
        <strain evidence="12 13">ATCC 27112</strain>
    </source>
</reference>
<dbReference type="HAMAP" id="MF_00127">
    <property type="entry name" value="His_tRNA_synth"/>
    <property type="match status" value="1"/>
</dbReference>
<evidence type="ECO:0000256" key="4">
    <source>
        <dbReference type="ARBA" id="ARBA00022741"/>
    </source>
</evidence>
<keyword evidence="4 9" id="KW-0547">Nucleotide-binding</keyword>
<dbReference type="Gene3D" id="3.40.50.800">
    <property type="entry name" value="Anticodon-binding domain"/>
    <property type="match status" value="1"/>
</dbReference>
<evidence type="ECO:0000256" key="9">
    <source>
        <dbReference type="HAMAP-Rule" id="MF_00127"/>
    </source>
</evidence>
<protein>
    <recommendedName>
        <fullName evidence="9">Histidine--tRNA ligase</fullName>
        <ecNumber evidence="9">6.1.1.21</ecNumber>
    </recommendedName>
    <alternativeName>
        <fullName evidence="9">Histidyl-tRNA synthetase</fullName>
        <shortName evidence="9">HisRS</shortName>
    </alternativeName>
</protein>
<dbReference type="Pfam" id="PF13393">
    <property type="entry name" value="tRNA-synt_His"/>
    <property type="match status" value="1"/>
</dbReference>
<feature type="binding site" evidence="10">
    <location>
        <position position="125"/>
    </location>
    <ligand>
        <name>L-histidine</name>
        <dbReference type="ChEBI" id="CHEBI:57595"/>
    </ligand>
</feature>
<feature type="binding site" evidence="10">
    <location>
        <begin position="260"/>
        <end position="261"/>
    </location>
    <ligand>
        <name>L-histidine</name>
        <dbReference type="ChEBI" id="CHEBI:57595"/>
    </ligand>
</feature>
<evidence type="ECO:0000256" key="8">
    <source>
        <dbReference type="ARBA" id="ARBA00047639"/>
    </source>
</evidence>
<evidence type="ECO:0000256" key="7">
    <source>
        <dbReference type="ARBA" id="ARBA00023146"/>
    </source>
</evidence>
<keyword evidence="6 9" id="KW-0648">Protein biosynthesis</keyword>
<sequence length="433" mass="49266">MITKPKGTYDVLPLEVREWQKLEETIRKICKLYNYKEIRTPIFESSEVFHRDQNDTSDMVTKETYDFKDRSDRGITLRPEGTAGVARAFVENKLYVDNPVTKLFYMGPMFRYERPQKGRNRQFNQFGVEALGSDSPYIDAEVIALGASLIRALGLKDITVKINSLGDEESRSKYKDVLVEHFGKYKDCLCEDCKNRLIKNPLRILDCKVDRDQEFFKTAPKINEYLNEESKTRFNKVLEALDSMDLKYVIDDNLVRGLDYYCHTVFELEVNVAEFGAQNVIGAGGRYNKLISDLGGPLTPGVGMAFGMERLLLATSFSGKNLAKEEYIHAYFIALGEKAQAEAVKVMNACRIGGLSCEMDYLNGSLKSQFKKADKNNARFTIIFGENELAEMKCNIKDNQTDEQETISLLEVYTYILTKLNKASACNTCPSKN</sequence>
<dbReference type="InterPro" id="IPR045864">
    <property type="entry name" value="aa-tRNA-synth_II/BPL/LPL"/>
</dbReference>
<evidence type="ECO:0000256" key="10">
    <source>
        <dbReference type="PIRSR" id="PIRSR001549-1"/>
    </source>
</evidence>